<keyword evidence="8 11" id="KW-1133">Transmembrane helix</keyword>
<dbReference type="GO" id="GO:0005886">
    <property type="term" value="C:plasma membrane"/>
    <property type="evidence" value="ECO:0007669"/>
    <property type="project" value="UniProtKB-SubCell"/>
</dbReference>
<evidence type="ECO:0000313" key="13">
    <source>
        <dbReference type="EMBL" id="SDV48479.1"/>
    </source>
</evidence>
<dbReference type="EMBL" id="FNLO01000005">
    <property type="protein sequence ID" value="SDV48479.1"/>
    <property type="molecule type" value="Genomic_DNA"/>
</dbReference>
<gene>
    <name evidence="13" type="ORF">SAMN05216551_105126</name>
</gene>
<feature type="region of interest" description="Disordered" evidence="10">
    <location>
        <begin position="185"/>
        <end position="215"/>
    </location>
</feature>
<comment type="subcellular location">
    <subcellularLocation>
        <location evidence="1">Cell inner membrane</location>
    </subcellularLocation>
</comment>
<keyword evidence="5" id="KW-0997">Cell inner membrane</keyword>
<evidence type="ECO:0000259" key="12">
    <source>
        <dbReference type="Pfam" id="PF12693"/>
    </source>
</evidence>
<dbReference type="SUPFAM" id="SSF53067">
    <property type="entry name" value="Actin-like ATPase domain"/>
    <property type="match status" value="1"/>
</dbReference>
<feature type="domain" description="GspL periplasmic" evidence="12">
    <location>
        <begin position="323"/>
        <end position="429"/>
    </location>
</feature>
<dbReference type="Pfam" id="PF12693">
    <property type="entry name" value="GspL_C"/>
    <property type="match status" value="1"/>
</dbReference>
<evidence type="ECO:0000256" key="2">
    <source>
        <dbReference type="ARBA" id="ARBA00005318"/>
    </source>
</evidence>
<dbReference type="Gene3D" id="3.30.420.380">
    <property type="match status" value="1"/>
</dbReference>
<dbReference type="AlphaFoldDB" id="A0A1H2PR22"/>
<comment type="similarity">
    <text evidence="2">Belongs to the GSP L family.</text>
</comment>
<evidence type="ECO:0000256" key="4">
    <source>
        <dbReference type="ARBA" id="ARBA00022475"/>
    </source>
</evidence>
<accession>A0A1H2PR22</accession>
<name>A0A1H2PR22_9BURK</name>
<evidence type="ECO:0000256" key="11">
    <source>
        <dbReference type="SAM" id="Phobius"/>
    </source>
</evidence>
<keyword evidence="6 11" id="KW-0812">Transmembrane</keyword>
<dbReference type="GO" id="GO:0015627">
    <property type="term" value="C:type II protein secretion system complex"/>
    <property type="evidence" value="ECO:0007669"/>
    <property type="project" value="InterPro"/>
</dbReference>
<evidence type="ECO:0000256" key="1">
    <source>
        <dbReference type="ARBA" id="ARBA00004533"/>
    </source>
</evidence>
<sequence length="471" mass="49781">MSTLIVFLPPARACVPLDALGDEPGSLPAASVPLPVPDGWRLPALGFVLCDSQGALVNQGRAPRELLPPARRTVAVVAAADTLLLPAKVPPLPASRLRLALPNLVEDALLQDPQRCHFALWRGLRADRDDVHPDVVAVIDRAWFAFLVDSFAARGAVRFVAQALTLPGYGTAALAEPMLAPSTAPVSAAARSEPQLATPARRESGEPGEPVSLPSGVPASPAQLFVAEDGLSGLELIVRHEPALAEGLHVAPQDFAATAGALGVDPSEAIWLDTPDAPIANALAARMLSSAQQAAGALACPHDLRQFEFVGDGRGPAALARRMRWAIGFLAAALLVATVGVNLDWWRLRRENQRLDERMTQTLLDAFPKLTVVLDPPQQMSRELATLRTAVGELSPDDFLPLADGLARSLGAIPATAIASMTYRDRALEVVFRPGSQIDAGFGERLARNGLRGTGAGQRWNVRQATPGAAQ</sequence>
<keyword evidence="7" id="KW-0653">Protein transport</keyword>
<reference evidence="14" key="1">
    <citation type="submission" date="2016-09" db="EMBL/GenBank/DDBJ databases">
        <authorList>
            <person name="Varghese N."/>
            <person name="Submissions S."/>
        </authorList>
    </citation>
    <scope>NUCLEOTIDE SEQUENCE [LARGE SCALE GENOMIC DNA]</scope>
    <source>
        <strain evidence="14">JS23</strain>
    </source>
</reference>
<dbReference type="OrthoDB" id="8557903at2"/>
<keyword evidence="14" id="KW-1185">Reference proteome</keyword>
<organism evidence="13 14">
    <name type="scientific">Chitinasiproducens palmae</name>
    <dbReference type="NCBI Taxonomy" id="1770053"/>
    <lineage>
        <taxon>Bacteria</taxon>
        <taxon>Pseudomonadati</taxon>
        <taxon>Pseudomonadota</taxon>
        <taxon>Betaproteobacteria</taxon>
        <taxon>Burkholderiales</taxon>
        <taxon>Burkholderiaceae</taxon>
        <taxon>Chitinasiproducens</taxon>
    </lineage>
</organism>
<dbReference type="GO" id="GO:0015628">
    <property type="term" value="P:protein secretion by the type II secretion system"/>
    <property type="evidence" value="ECO:0007669"/>
    <property type="project" value="InterPro"/>
</dbReference>
<dbReference type="GO" id="GO:0009276">
    <property type="term" value="C:Gram-negative-bacterium-type cell wall"/>
    <property type="evidence" value="ECO:0007669"/>
    <property type="project" value="InterPro"/>
</dbReference>
<keyword evidence="4" id="KW-1003">Cell membrane</keyword>
<feature type="transmembrane region" description="Helical" evidence="11">
    <location>
        <begin position="325"/>
        <end position="345"/>
    </location>
</feature>
<proteinExistence type="inferred from homology"/>
<dbReference type="RefSeq" id="WP_091907647.1">
    <property type="nucleotide sequence ID" value="NZ_FNLO01000005.1"/>
</dbReference>
<keyword evidence="9 11" id="KW-0472">Membrane</keyword>
<dbReference type="InterPro" id="IPR043129">
    <property type="entry name" value="ATPase_NBD"/>
</dbReference>
<evidence type="ECO:0000256" key="8">
    <source>
        <dbReference type="ARBA" id="ARBA00022989"/>
    </source>
</evidence>
<keyword evidence="3" id="KW-0813">Transport</keyword>
<evidence type="ECO:0000256" key="5">
    <source>
        <dbReference type="ARBA" id="ARBA00022519"/>
    </source>
</evidence>
<evidence type="ECO:0000313" key="14">
    <source>
        <dbReference type="Proteomes" id="UP000243719"/>
    </source>
</evidence>
<dbReference type="InterPro" id="IPR007812">
    <property type="entry name" value="T2SS_protein-GspL"/>
</dbReference>
<dbReference type="InterPro" id="IPR025691">
    <property type="entry name" value="GspL_pp_dom"/>
</dbReference>
<evidence type="ECO:0000256" key="3">
    <source>
        <dbReference type="ARBA" id="ARBA00022448"/>
    </source>
</evidence>
<protein>
    <submittedName>
        <fullName evidence="13">General secretion pathway protein L</fullName>
    </submittedName>
</protein>
<dbReference type="NCBIfam" id="TIGR01709">
    <property type="entry name" value="typeII_sec_gspL"/>
    <property type="match status" value="1"/>
</dbReference>
<evidence type="ECO:0000256" key="10">
    <source>
        <dbReference type="SAM" id="MobiDB-lite"/>
    </source>
</evidence>
<evidence type="ECO:0000256" key="9">
    <source>
        <dbReference type="ARBA" id="ARBA00023136"/>
    </source>
</evidence>
<dbReference type="STRING" id="1770053.SAMN05216551_105126"/>
<evidence type="ECO:0000256" key="6">
    <source>
        <dbReference type="ARBA" id="ARBA00022692"/>
    </source>
</evidence>
<dbReference type="Proteomes" id="UP000243719">
    <property type="component" value="Unassembled WGS sequence"/>
</dbReference>
<evidence type="ECO:0000256" key="7">
    <source>
        <dbReference type="ARBA" id="ARBA00022927"/>
    </source>
</evidence>